<name>A0A552FJZ2_MICAE</name>
<reference evidence="2 3" key="1">
    <citation type="submission" date="2019-01" db="EMBL/GenBank/DDBJ databases">
        <title>Coherence of Microcystis species and biogeography revealed through population genomics.</title>
        <authorList>
            <person name="Perez-Carrascal O.M."/>
            <person name="Terrat Y."/>
            <person name="Giani A."/>
            <person name="Fortin N."/>
            <person name="Tromas N."/>
            <person name="Shapiro B.J."/>
        </authorList>
    </citation>
    <scope>NUCLEOTIDE SEQUENCE [LARGE SCALE GENOMIC DNA]</scope>
    <source>
        <strain evidence="2">Ma_QC_Ca_00000000_S207</strain>
    </source>
</reference>
<organism evidence="2 3">
    <name type="scientific">Microcystis aeruginosa Ma_QC_Ca_00000000_S207</name>
    <dbReference type="NCBI Taxonomy" id="2486251"/>
    <lineage>
        <taxon>Bacteria</taxon>
        <taxon>Bacillati</taxon>
        <taxon>Cyanobacteriota</taxon>
        <taxon>Cyanophyceae</taxon>
        <taxon>Oscillatoriophycideae</taxon>
        <taxon>Chroococcales</taxon>
        <taxon>Microcystaceae</taxon>
        <taxon>Microcystis</taxon>
    </lineage>
</organism>
<dbReference type="EMBL" id="SFBF01000224">
    <property type="protein sequence ID" value="TRU47020.1"/>
    <property type="molecule type" value="Genomic_DNA"/>
</dbReference>
<gene>
    <name evidence="2" type="ORF">EWV91_11865</name>
</gene>
<dbReference type="AlphaFoldDB" id="A0A552FJZ2"/>
<accession>A0A552FJZ2</accession>
<evidence type="ECO:0000259" key="1">
    <source>
        <dbReference type="Pfam" id="PF18480"/>
    </source>
</evidence>
<dbReference type="Proteomes" id="UP000320293">
    <property type="component" value="Unassembled WGS sequence"/>
</dbReference>
<dbReference type="Pfam" id="PF18480">
    <property type="entry name" value="DUF5615"/>
    <property type="match status" value="1"/>
</dbReference>
<protein>
    <submittedName>
        <fullName evidence="2">ACP S-malonyltransferase</fullName>
    </submittedName>
</protein>
<dbReference type="InterPro" id="IPR041049">
    <property type="entry name" value="DUF5615"/>
</dbReference>
<comment type="caution">
    <text evidence="2">The sequence shown here is derived from an EMBL/GenBank/DDBJ whole genome shotgun (WGS) entry which is preliminary data.</text>
</comment>
<evidence type="ECO:0000313" key="2">
    <source>
        <dbReference type="EMBL" id="TRU47020.1"/>
    </source>
</evidence>
<dbReference type="GO" id="GO:0016740">
    <property type="term" value="F:transferase activity"/>
    <property type="evidence" value="ECO:0007669"/>
    <property type="project" value="UniProtKB-KW"/>
</dbReference>
<feature type="domain" description="DUF5615" evidence="1">
    <location>
        <begin position="25"/>
        <end position="67"/>
    </location>
</feature>
<sequence length="130" mass="14955">MNFLIDYNLTGDAVLFWGTLSAEGWLDLLTIRFFTFQEVGLPMDSSDRVVWQFAQTNQMILITANRNMKGDDSLEQTIREENTPTSLPILTIGNPDRFDEGRYRQNCATRLIEILLDLDNYMGVGRIFIP</sequence>
<keyword evidence="2" id="KW-0808">Transferase</keyword>
<evidence type="ECO:0000313" key="3">
    <source>
        <dbReference type="Proteomes" id="UP000320293"/>
    </source>
</evidence>
<proteinExistence type="predicted"/>